<dbReference type="Proteomes" id="UP000030669">
    <property type="component" value="Unassembled WGS sequence"/>
</dbReference>
<dbReference type="AlphaFoldDB" id="S7REA3"/>
<evidence type="ECO:0000313" key="3">
    <source>
        <dbReference type="EMBL" id="EPQ52525.1"/>
    </source>
</evidence>
<feature type="transmembrane region" description="Helical" evidence="2">
    <location>
        <begin position="189"/>
        <end position="210"/>
    </location>
</feature>
<feature type="transmembrane region" description="Helical" evidence="2">
    <location>
        <begin position="87"/>
        <end position="108"/>
    </location>
</feature>
<feature type="transmembrane region" description="Helical" evidence="2">
    <location>
        <begin position="251"/>
        <end position="269"/>
    </location>
</feature>
<keyword evidence="4" id="KW-1185">Reference proteome</keyword>
<reference evidence="3 4" key="1">
    <citation type="journal article" date="2012" name="Science">
        <title>The Paleozoic origin of enzymatic lignin decomposition reconstructed from 31 fungal genomes.</title>
        <authorList>
            <person name="Floudas D."/>
            <person name="Binder M."/>
            <person name="Riley R."/>
            <person name="Barry K."/>
            <person name="Blanchette R.A."/>
            <person name="Henrissat B."/>
            <person name="Martinez A.T."/>
            <person name="Otillar R."/>
            <person name="Spatafora J.W."/>
            <person name="Yadav J.S."/>
            <person name="Aerts A."/>
            <person name="Benoit I."/>
            <person name="Boyd A."/>
            <person name="Carlson A."/>
            <person name="Copeland A."/>
            <person name="Coutinho P.M."/>
            <person name="de Vries R.P."/>
            <person name="Ferreira P."/>
            <person name="Findley K."/>
            <person name="Foster B."/>
            <person name="Gaskell J."/>
            <person name="Glotzer D."/>
            <person name="Gorecki P."/>
            <person name="Heitman J."/>
            <person name="Hesse C."/>
            <person name="Hori C."/>
            <person name="Igarashi K."/>
            <person name="Jurgens J.A."/>
            <person name="Kallen N."/>
            <person name="Kersten P."/>
            <person name="Kohler A."/>
            <person name="Kuees U."/>
            <person name="Kumar T.K.A."/>
            <person name="Kuo A."/>
            <person name="LaButti K."/>
            <person name="Larrondo L.F."/>
            <person name="Lindquist E."/>
            <person name="Ling A."/>
            <person name="Lombard V."/>
            <person name="Lucas S."/>
            <person name="Lundell T."/>
            <person name="Martin R."/>
            <person name="McLaughlin D.J."/>
            <person name="Morgenstern I."/>
            <person name="Morin E."/>
            <person name="Murat C."/>
            <person name="Nagy L.G."/>
            <person name="Nolan M."/>
            <person name="Ohm R.A."/>
            <person name="Patyshakuliyeva A."/>
            <person name="Rokas A."/>
            <person name="Ruiz-Duenas F.J."/>
            <person name="Sabat G."/>
            <person name="Salamov A."/>
            <person name="Samejima M."/>
            <person name="Schmutz J."/>
            <person name="Slot J.C."/>
            <person name="St John F."/>
            <person name="Stenlid J."/>
            <person name="Sun H."/>
            <person name="Sun S."/>
            <person name="Syed K."/>
            <person name="Tsang A."/>
            <person name="Wiebenga A."/>
            <person name="Young D."/>
            <person name="Pisabarro A."/>
            <person name="Eastwood D.C."/>
            <person name="Martin F."/>
            <person name="Cullen D."/>
            <person name="Grigoriev I.V."/>
            <person name="Hibbett D.S."/>
        </authorList>
    </citation>
    <scope>NUCLEOTIDE SEQUENCE [LARGE SCALE GENOMIC DNA]</scope>
    <source>
        <strain evidence="3 4">ATCC 11539</strain>
    </source>
</reference>
<name>S7REA3_GLOTA</name>
<dbReference type="HOGENOM" id="CLU_719718_0_0_1"/>
<feature type="region of interest" description="Disordered" evidence="1">
    <location>
        <begin position="1"/>
        <end position="25"/>
    </location>
</feature>
<feature type="region of interest" description="Disordered" evidence="1">
    <location>
        <begin position="360"/>
        <end position="384"/>
    </location>
</feature>
<evidence type="ECO:0000313" key="4">
    <source>
        <dbReference type="Proteomes" id="UP000030669"/>
    </source>
</evidence>
<dbReference type="GeneID" id="19300335"/>
<evidence type="ECO:0000256" key="2">
    <source>
        <dbReference type="SAM" id="Phobius"/>
    </source>
</evidence>
<feature type="transmembrane region" description="Helical" evidence="2">
    <location>
        <begin position="216"/>
        <end position="239"/>
    </location>
</feature>
<feature type="transmembrane region" description="Helical" evidence="2">
    <location>
        <begin position="144"/>
        <end position="168"/>
    </location>
</feature>
<dbReference type="RefSeq" id="XP_007868832.1">
    <property type="nucleotide sequence ID" value="XM_007870641.1"/>
</dbReference>
<dbReference type="KEGG" id="gtr:GLOTRDRAFT_117368"/>
<accession>S7REA3</accession>
<keyword evidence="2" id="KW-0472">Membrane</keyword>
<sequence>MVVKYSAIPPEPYPDNPEGLSDRSSLDSDRTIYLHTQDDVRLTYRTKDFLNPRLYPGVYVLANVQLLCFCLPALLIGTLSWYPGLNFYVLVILMNASLIMEAVIKMFLLGPTFWTDTWHLPELGVALFGTISMSVMFVSQAGTVVAIIDCYVLLILILTRIARAIPFLSLSALERDSSQDIADRLRLPGAYVLLYLTVAAFSSAAFALGLDRWPEPPFFIISVLANTFTMCEVALRICVLRPHFFVSAWDLADLILCVFGVIGISTVFATPIGTMWMAVTCFLLLLRSTVQLIRLIVLMRVYSTASEARETHVITGKVLSIPNNIIQPPSDARNWPTAGGAIAGLRSLLPQRFHKQQGPIHIDEEQPLIEPSKVDDDEPGGLTA</sequence>
<evidence type="ECO:0000256" key="1">
    <source>
        <dbReference type="SAM" id="MobiDB-lite"/>
    </source>
</evidence>
<keyword evidence="2" id="KW-0812">Transmembrane</keyword>
<evidence type="ECO:0008006" key="5">
    <source>
        <dbReference type="Google" id="ProtNLM"/>
    </source>
</evidence>
<keyword evidence="2" id="KW-1133">Transmembrane helix</keyword>
<feature type="transmembrane region" description="Helical" evidence="2">
    <location>
        <begin position="275"/>
        <end position="297"/>
    </location>
</feature>
<dbReference type="PANTHER" id="PTHR38483:SF1">
    <property type="entry name" value="ION TRANSPORT DOMAIN-CONTAINING PROTEIN"/>
    <property type="match status" value="1"/>
</dbReference>
<dbReference type="OrthoDB" id="429183at2759"/>
<dbReference type="PANTHER" id="PTHR38483">
    <property type="entry name" value="CHROMOSOME 1, WHOLE GENOME SHOTGUN SEQUENCE"/>
    <property type="match status" value="1"/>
</dbReference>
<feature type="transmembrane region" description="Helical" evidence="2">
    <location>
        <begin position="54"/>
        <end position="81"/>
    </location>
</feature>
<gene>
    <name evidence="3" type="ORF">GLOTRDRAFT_117368</name>
</gene>
<proteinExistence type="predicted"/>
<protein>
    <recommendedName>
        <fullName evidence="5">Ion transport domain-containing protein</fullName>
    </recommendedName>
</protein>
<feature type="compositionally biased region" description="Acidic residues" evidence="1">
    <location>
        <begin position="375"/>
        <end position="384"/>
    </location>
</feature>
<organism evidence="3 4">
    <name type="scientific">Gloeophyllum trabeum (strain ATCC 11539 / FP-39264 / Madison 617)</name>
    <name type="common">Brown rot fungus</name>
    <dbReference type="NCBI Taxonomy" id="670483"/>
    <lineage>
        <taxon>Eukaryota</taxon>
        <taxon>Fungi</taxon>
        <taxon>Dikarya</taxon>
        <taxon>Basidiomycota</taxon>
        <taxon>Agaricomycotina</taxon>
        <taxon>Agaricomycetes</taxon>
        <taxon>Gloeophyllales</taxon>
        <taxon>Gloeophyllaceae</taxon>
        <taxon>Gloeophyllum</taxon>
    </lineage>
</organism>
<dbReference type="EMBL" id="KB469307">
    <property type="protein sequence ID" value="EPQ52525.1"/>
    <property type="molecule type" value="Genomic_DNA"/>
</dbReference>